<protein>
    <recommendedName>
        <fullName evidence="1">BTB domain-containing protein</fullName>
    </recommendedName>
</protein>
<dbReference type="EnsemblMetazoa" id="XM_003730047">
    <property type="protein sequence ID" value="XP_003730095"/>
    <property type="gene ID" value="LOC100889809"/>
</dbReference>
<dbReference type="Gene3D" id="3.30.710.10">
    <property type="entry name" value="Potassium Channel Kv1.1, Chain A"/>
    <property type="match status" value="1"/>
</dbReference>
<reference evidence="3" key="1">
    <citation type="submission" date="2015-02" db="EMBL/GenBank/DDBJ databases">
        <title>Genome sequencing for Strongylocentrotus purpuratus.</title>
        <authorList>
            <person name="Murali S."/>
            <person name="Liu Y."/>
            <person name="Vee V."/>
            <person name="English A."/>
            <person name="Wang M."/>
            <person name="Skinner E."/>
            <person name="Han Y."/>
            <person name="Muzny D.M."/>
            <person name="Worley K.C."/>
            <person name="Gibbs R.A."/>
        </authorList>
    </citation>
    <scope>NUCLEOTIDE SEQUENCE</scope>
</reference>
<dbReference type="SUPFAM" id="SSF54695">
    <property type="entry name" value="POZ domain"/>
    <property type="match status" value="1"/>
</dbReference>
<dbReference type="InterPro" id="IPR003131">
    <property type="entry name" value="T1-type_BTB"/>
</dbReference>
<dbReference type="RefSeq" id="XP_003730095.2">
    <property type="nucleotide sequence ID" value="XM_003730047.3"/>
</dbReference>
<dbReference type="OMA" id="WVFAREV"/>
<reference evidence="2" key="2">
    <citation type="submission" date="2021-01" db="UniProtKB">
        <authorList>
            <consortium name="EnsemblMetazoa"/>
        </authorList>
    </citation>
    <scope>IDENTIFICATION</scope>
</reference>
<dbReference type="AlphaFoldDB" id="A0A7M7GMN1"/>
<name>A0A7M7GMN1_STRPU</name>
<feature type="domain" description="BTB" evidence="1">
    <location>
        <begin position="23"/>
        <end position="124"/>
    </location>
</feature>
<accession>A0A7M7GMN1</accession>
<proteinExistence type="predicted"/>
<evidence type="ECO:0000313" key="3">
    <source>
        <dbReference type="Proteomes" id="UP000007110"/>
    </source>
</evidence>
<dbReference type="Proteomes" id="UP000007110">
    <property type="component" value="Unassembled WGS sequence"/>
</dbReference>
<dbReference type="PANTHER" id="PTHR14499">
    <property type="entry name" value="POTASSIUM CHANNEL TETRAMERIZATION DOMAIN-CONTAINING"/>
    <property type="match status" value="1"/>
</dbReference>
<dbReference type="CDD" id="cd18365">
    <property type="entry name" value="BTB_POZ_KCTD6_like"/>
    <property type="match status" value="1"/>
</dbReference>
<keyword evidence="3" id="KW-1185">Reference proteome</keyword>
<evidence type="ECO:0000313" key="2">
    <source>
        <dbReference type="EnsemblMetazoa" id="XP_003730095"/>
    </source>
</evidence>
<dbReference type="Pfam" id="PF02214">
    <property type="entry name" value="BTB_2"/>
    <property type="match status" value="1"/>
</dbReference>
<sequence>MLLAILLKKPLQNGVLFSRNMTDFVSLNVGGTIYTTSRATLIRFPDSMLGSMFSDRLPSNQDDKGNYLIDGDGPLFRHVLNFLRRSILVLPEDFKELDMLAQEADFYQIKELIDAVTQIRNTVAVDREEEKRAKDLVKEQEFLEVEFECANGRWIIFGSSEILQKIPVVMEGFGNHLRLVRNQLDHIFGPEENGLIVPREQPLNRVKLFRQITQLGFKLVSVSSSGGDERSTDRWIFTRDVKSGSAGTTQKKPKAK</sequence>
<dbReference type="OrthoDB" id="2414723at2759"/>
<dbReference type="GeneID" id="100889809"/>
<dbReference type="InterPro" id="IPR000210">
    <property type="entry name" value="BTB/POZ_dom"/>
</dbReference>
<dbReference type="KEGG" id="spu:100889809"/>
<dbReference type="GO" id="GO:0051260">
    <property type="term" value="P:protein homooligomerization"/>
    <property type="evidence" value="ECO:0007669"/>
    <property type="project" value="InterPro"/>
</dbReference>
<dbReference type="InterPro" id="IPR011333">
    <property type="entry name" value="SKP1/BTB/POZ_sf"/>
</dbReference>
<dbReference type="SMART" id="SM00225">
    <property type="entry name" value="BTB"/>
    <property type="match status" value="1"/>
</dbReference>
<dbReference type="FunCoup" id="A0A7M7GMN1">
    <property type="interactions" value="185"/>
</dbReference>
<evidence type="ECO:0000259" key="1">
    <source>
        <dbReference type="SMART" id="SM00225"/>
    </source>
</evidence>
<dbReference type="PANTHER" id="PTHR14499:SF144">
    <property type="entry name" value="POTASSIUM CHANNEL TETRAMERISATION-TYPE BTB DOMAIN-CONTAINING PROTEIN"/>
    <property type="match status" value="1"/>
</dbReference>
<organism evidence="2 3">
    <name type="scientific">Strongylocentrotus purpuratus</name>
    <name type="common">Purple sea urchin</name>
    <dbReference type="NCBI Taxonomy" id="7668"/>
    <lineage>
        <taxon>Eukaryota</taxon>
        <taxon>Metazoa</taxon>
        <taxon>Echinodermata</taxon>
        <taxon>Eleutherozoa</taxon>
        <taxon>Echinozoa</taxon>
        <taxon>Echinoidea</taxon>
        <taxon>Euechinoidea</taxon>
        <taxon>Echinacea</taxon>
        <taxon>Camarodonta</taxon>
        <taxon>Echinidea</taxon>
        <taxon>Strongylocentrotidae</taxon>
        <taxon>Strongylocentrotus</taxon>
    </lineage>
</organism>
<dbReference type="InParanoid" id="A0A7M7GMN1"/>